<evidence type="ECO:0000313" key="2">
    <source>
        <dbReference type="EMBL" id="BFP48247.1"/>
    </source>
</evidence>
<proteinExistence type="predicted"/>
<name>A0AB33K6Z4_9ACTN</name>
<dbReference type="AlphaFoldDB" id="A0AB33K6Z4"/>
<feature type="compositionally biased region" description="Polar residues" evidence="1">
    <location>
        <begin position="66"/>
        <end position="76"/>
    </location>
</feature>
<accession>A0AB33K6Z4</accession>
<dbReference type="EMBL" id="AP035881">
    <property type="protein sequence ID" value="BFP48247.1"/>
    <property type="molecule type" value="Genomic_DNA"/>
</dbReference>
<evidence type="ECO:0000256" key="1">
    <source>
        <dbReference type="SAM" id="MobiDB-lite"/>
    </source>
</evidence>
<feature type="region of interest" description="Disordered" evidence="1">
    <location>
        <begin position="1"/>
        <end position="76"/>
    </location>
</feature>
<reference evidence="2" key="1">
    <citation type="submission" date="2024-07" db="EMBL/GenBank/DDBJ databases">
        <title>Complete genome sequences of cellulolytic bacteria, Kitasatospora sp. CMC57 and Streptomyces sp. CMC78, isolated from Japanese agricultural soil.</title>
        <authorList>
            <person name="Hashimoto T."/>
            <person name="Ito M."/>
            <person name="Iwamoto M."/>
            <person name="Fukahori D."/>
            <person name="Shoda T."/>
            <person name="Sakoda M."/>
            <person name="Morohoshi T."/>
            <person name="Mitsuboshi M."/>
            <person name="Nishizawa T."/>
        </authorList>
    </citation>
    <scope>NUCLEOTIDE SEQUENCE</scope>
    <source>
        <strain evidence="2">CMC57</strain>
    </source>
</reference>
<organism evidence="2">
    <name type="scientific">Kitasatospora sp. CMC57</name>
    <dbReference type="NCBI Taxonomy" id="3231513"/>
    <lineage>
        <taxon>Bacteria</taxon>
        <taxon>Bacillati</taxon>
        <taxon>Actinomycetota</taxon>
        <taxon>Actinomycetes</taxon>
        <taxon>Kitasatosporales</taxon>
        <taxon>Streptomycetaceae</taxon>
        <taxon>Kitasatospora</taxon>
    </lineage>
</organism>
<gene>
    <name evidence="2" type="ORF">KCMC57_46150</name>
</gene>
<sequence length="76" mass="7438">MAKASGGTTWVANGSSTVDGPPTYGRTSSGESIGGRTAVASGEAQEGQPSPPTVPQTGQRAPDMGRSSSVTVTNGT</sequence>
<feature type="compositionally biased region" description="Polar residues" evidence="1">
    <location>
        <begin position="1"/>
        <end position="18"/>
    </location>
</feature>
<protein>
    <submittedName>
        <fullName evidence="2">Uncharacterized protein</fullName>
    </submittedName>
</protein>